<dbReference type="EMBL" id="JAWXYG010000004">
    <property type="protein sequence ID" value="KAK4274511.1"/>
    <property type="molecule type" value="Genomic_DNA"/>
</dbReference>
<comment type="caution">
    <text evidence="10">The sequence shown here is derived from an EMBL/GenBank/DDBJ whole genome shotgun (WGS) entry which is preliminary data.</text>
</comment>
<keyword evidence="5" id="KW-0029">Amino-acid transport</keyword>
<keyword evidence="6 9" id="KW-1133">Transmembrane helix</keyword>
<evidence type="ECO:0000256" key="6">
    <source>
        <dbReference type="ARBA" id="ARBA00022989"/>
    </source>
</evidence>
<proteinExistence type="inferred from homology"/>
<evidence type="ECO:0000256" key="5">
    <source>
        <dbReference type="ARBA" id="ARBA00022970"/>
    </source>
</evidence>
<evidence type="ECO:0000256" key="2">
    <source>
        <dbReference type="ARBA" id="ARBA00009977"/>
    </source>
</evidence>
<dbReference type="InterPro" id="IPR040359">
    <property type="entry name" value="GDU"/>
</dbReference>
<evidence type="ECO:0000313" key="10">
    <source>
        <dbReference type="EMBL" id="KAK4274511.1"/>
    </source>
</evidence>
<organism evidence="10 11">
    <name type="scientific">Acacia crassicarpa</name>
    <name type="common">northern wattle</name>
    <dbReference type="NCBI Taxonomy" id="499986"/>
    <lineage>
        <taxon>Eukaryota</taxon>
        <taxon>Viridiplantae</taxon>
        <taxon>Streptophyta</taxon>
        <taxon>Embryophyta</taxon>
        <taxon>Tracheophyta</taxon>
        <taxon>Spermatophyta</taxon>
        <taxon>Magnoliopsida</taxon>
        <taxon>eudicotyledons</taxon>
        <taxon>Gunneridae</taxon>
        <taxon>Pentapetalae</taxon>
        <taxon>rosids</taxon>
        <taxon>fabids</taxon>
        <taxon>Fabales</taxon>
        <taxon>Fabaceae</taxon>
        <taxon>Caesalpinioideae</taxon>
        <taxon>mimosoid clade</taxon>
        <taxon>Acacieae</taxon>
        <taxon>Acacia</taxon>
    </lineage>
</organism>
<feature type="region of interest" description="Disordered" evidence="8">
    <location>
        <begin position="1"/>
        <end position="22"/>
    </location>
</feature>
<comment type="similarity">
    <text evidence="2">Belongs to the GLUTAMINE DUMPER 1 (TC 9.B.60) family.</text>
</comment>
<evidence type="ECO:0000256" key="8">
    <source>
        <dbReference type="SAM" id="MobiDB-lite"/>
    </source>
</evidence>
<name>A0AAE1MUF7_9FABA</name>
<dbReference type="PANTHER" id="PTHR33228:SF49">
    <property type="entry name" value="PROTEIN GLUTAMINE DUMPER 5"/>
    <property type="match status" value="1"/>
</dbReference>
<evidence type="ECO:0000256" key="9">
    <source>
        <dbReference type="SAM" id="Phobius"/>
    </source>
</evidence>
<protein>
    <submittedName>
        <fullName evidence="10">Uncharacterized protein</fullName>
    </submittedName>
</protein>
<keyword evidence="4 9" id="KW-0812">Transmembrane</keyword>
<dbReference type="AlphaFoldDB" id="A0AAE1MUF7"/>
<dbReference type="GO" id="GO:0016020">
    <property type="term" value="C:membrane"/>
    <property type="evidence" value="ECO:0007669"/>
    <property type="project" value="UniProtKB-SubCell"/>
</dbReference>
<evidence type="ECO:0000256" key="3">
    <source>
        <dbReference type="ARBA" id="ARBA00022448"/>
    </source>
</evidence>
<dbReference type="Proteomes" id="UP001293593">
    <property type="component" value="Unassembled WGS sequence"/>
</dbReference>
<dbReference type="GO" id="GO:0006865">
    <property type="term" value="P:amino acid transport"/>
    <property type="evidence" value="ECO:0007669"/>
    <property type="project" value="UniProtKB-KW"/>
</dbReference>
<feature type="compositionally biased region" description="Basic and acidic residues" evidence="8">
    <location>
        <begin position="132"/>
        <end position="149"/>
    </location>
</feature>
<keyword evidence="3" id="KW-0813">Transport</keyword>
<comment type="subcellular location">
    <subcellularLocation>
        <location evidence="1">Membrane</location>
        <topology evidence="1">Single-pass membrane protein</topology>
    </subcellularLocation>
</comment>
<feature type="region of interest" description="Disordered" evidence="8">
    <location>
        <begin position="131"/>
        <end position="171"/>
    </location>
</feature>
<dbReference type="GO" id="GO:0080143">
    <property type="term" value="P:regulation of amino acid export"/>
    <property type="evidence" value="ECO:0007669"/>
    <property type="project" value="InterPro"/>
</dbReference>
<accession>A0AAE1MUF7</accession>
<dbReference type="PANTHER" id="PTHR33228">
    <property type="entry name" value="PROTEIN GLUTAMINE DUMPER 4-RELATED"/>
    <property type="match status" value="1"/>
</dbReference>
<keyword evidence="7 9" id="KW-0472">Membrane</keyword>
<gene>
    <name evidence="10" type="ORF">QN277_017719</name>
</gene>
<evidence type="ECO:0000256" key="4">
    <source>
        <dbReference type="ARBA" id="ARBA00022692"/>
    </source>
</evidence>
<feature type="compositionally biased region" description="Low complexity" evidence="8">
    <location>
        <begin position="10"/>
        <end position="22"/>
    </location>
</feature>
<sequence>MGSVSDPGNATASSSSTVSSPPSAAQIHISPWQYPVPYLFGGFAAVFCLIMFSLLMLAFSYRRQSARERQGGIAQTEIRIGTQKQSESGVAESVHAYEQKILVIMAGDERPTFLATPVCVKCSSLGEGFEEAFQKGDDENHENSQETDKATSSTTPPENGGANPESRQHNM</sequence>
<keyword evidence="11" id="KW-1185">Reference proteome</keyword>
<reference evidence="10" key="1">
    <citation type="submission" date="2023-10" db="EMBL/GenBank/DDBJ databases">
        <title>Chromosome-level genome of the transformable northern wattle, Acacia crassicarpa.</title>
        <authorList>
            <person name="Massaro I."/>
            <person name="Sinha N.R."/>
            <person name="Poethig S."/>
            <person name="Leichty A.R."/>
        </authorList>
    </citation>
    <scope>NUCLEOTIDE SEQUENCE</scope>
    <source>
        <strain evidence="10">Acra3RX</strain>
        <tissue evidence="10">Leaf</tissue>
    </source>
</reference>
<evidence type="ECO:0000256" key="1">
    <source>
        <dbReference type="ARBA" id="ARBA00004167"/>
    </source>
</evidence>
<feature type="transmembrane region" description="Helical" evidence="9">
    <location>
        <begin position="38"/>
        <end position="59"/>
    </location>
</feature>
<evidence type="ECO:0000256" key="7">
    <source>
        <dbReference type="ARBA" id="ARBA00023136"/>
    </source>
</evidence>
<evidence type="ECO:0000313" key="11">
    <source>
        <dbReference type="Proteomes" id="UP001293593"/>
    </source>
</evidence>